<feature type="compositionally biased region" description="Low complexity" evidence="1">
    <location>
        <begin position="89"/>
        <end position="107"/>
    </location>
</feature>
<name>A0AAN9YR79_9PEZI</name>
<feature type="compositionally biased region" description="Basic and acidic residues" evidence="1">
    <location>
        <begin position="200"/>
        <end position="211"/>
    </location>
</feature>
<evidence type="ECO:0000259" key="2">
    <source>
        <dbReference type="Pfam" id="PF13878"/>
    </source>
</evidence>
<comment type="caution">
    <text evidence="3">The sequence shown here is derived from an EMBL/GenBank/DDBJ whole genome shotgun (WGS) entry which is preliminary data.</text>
</comment>
<keyword evidence="4" id="KW-1185">Reference proteome</keyword>
<proteinExistence type="predicted"/>
<gene>
    <name evidence="3" type="ORF">SLS62_003679</name>
</gene>
<sequence>MDPIQKAPSDLGEIRREVSKKPDRIKRTTLSDSGEPPLKRRRTDEAADDARLLESSRHSFLETNGSQPSLPPSHAPPNPKRGTILNYFKVVSPSSNNTKSSSTEPSSCGIEPTSTPPSSPPRRADVKPKKRRRLTTRVIPKHLDDSDAGGNEEDPDVATSEADLPPVQPQRQRKAAAGVLTGTSTDTLNRPATPSQQRSEAGKRGKSKDPNPKPATIQTTLSLSMSDQGFTECKECGMLYNPYHEKDAKFHARRHAAMLKAKAKEGSETP</sequence>
<organism evidence="3 4">
    <name type="scientific">Diatrype stigma</name>
    <dbReference type="NCBI Taxonomy" id="117547"/>
    <lineage>
        <taxon>Eukaryota</taxon>
        <taxon>Fungi</taxon>
        <taxon>Dikarya</taxon>
        <taxon>Ascomycota</taxon>
        <taxon>Pezizomycotina</taxon>
        <taxon>Sordariomycetes</taxon>
        <taxon>Xylariomycetidae</taxon>
        <taxon>Xylariales</taxon>
        <taxon>Diatrypaceae</taxon>
        <taxon>Diatrype</taxon>
    </lineage>
</organism>
<feature type="compositionally biased region" description="Basic and acidic residues" evidence="1">
    <location>
        <begin position="42"/>
        <end position="60"/>
    </location>
</feature>
<accession>A0AAN9YR79</accession>
<dbReference type="Proteomes" id="UP001320420">
    <property type="component" value="Unassembled WGS sequence"/>
</dbReference>
<reference evidence="3 4" key="1">
    <citation type="submission" date="2024-02" db="EMBL/GenBank/DDBJ databases">
        <title>De novo assembly and annotation of 12 fungi associated with fruit tree decline syndrome in Ontario, Canada.</title>
        <authorList>
            <person name="Sulman M."/>
            <person name="Ellouze W."/>
            <person name="Ilyukhin E."/>
        </authorList>
    </citation>
    <scope>NUCLEOTIDE SEQUENCE [LARGE SCALE GENOMIC DNA]</scope>
    <source>
        <strain evidence="3 4">M11/M66-122</strain>
    </source>
</reference>
<dbReference type="Pfam" id="PF13878">
    <property type="entry name" value="zf-C2H2_3"/>
    <property type="match status" value="1"/>
</dbReference>
<feature type="compositionally biased region" description="Pro residues" evidence="1">
    <location>
        <begin position="69"/>
        <end position="79"/>
    </location>
</feature>
<feature type="compositionally biased region" description="Polar residues" evidence="1">
    <location>
        <begin position="181"/>
        <end position="199"/>
    </location>
</feature>
<feature type="compositionally biased region" description="Basic and acidic residues" evidence="1">
    <location>
        <begin position="12"/>
        <end position="26"/>
    </location>
</feature>
<dbReference type="AlphaFoldDB" id="A0AAN9YR79"/>
<protein>
    <recommendedName>
        <fullName evidence="2">N-acetyltransferase ESCO zinc-finger domain-containing protein</fullName>
    </recommendedName>
</protein>
<evidence type="ECO:0000313" key="4">
    <source>
        <dbReference type="Proteomes" id="UP001320420"/>
    </source>
</evidence>
<feature type="compositionally biased region" description="Acidic residues" evidence="1">
    <location>
        <begin position="146"/>
        <end position="156"/>
    </location>
</feature>
<dbReference type="InterPro" id="IPR028005">
    <property type="entry name" value="AcTrfase_ESCO_Znf_dom"/>
</dbReference>
<evidence type="ECO:0000313" key="3">
    <source>
        <dbReference type="EMBL" id="KAK7754386.1"/>
    </source>
</evidence>
<dbReference type="EMBL" id="JAKJXP020000021">
    <property type="protein sequence ID" value="KAK7754386.1"/>
    <property type="molecule type" value="Genomic_DNA"/>
</dbReference>
<feature type="domain" description="N-acetyltransferase ESCO zinc-finger" evidence="2">
    <location>
        <begin position="218"/>
        <end position="256"/>
    </location>
</feature>
<feature type="region of interest" description="Disordered" evidence="1">
    <location>
        <begin position="1"/>
        <end position="223"/>
    </location>
</feature>
<evidence type="ECO:0000256" key="1">
    <source>
        <dbReference type="SAM" id="MobiDB-lite"/>
    </source>
</evidence>